<name>A0A544QV37_9FIRM</name>
<dbReference type="Gene3D" id="3.10.430.100">
    <property type="entry name" value="Ribosomal protein L9, C-terminal domain"/>
    <property type="match status" value="1"/>
</dbReference>
<reference evidence="10 11" key="1">
    <citation type="submission" date="2019-02" db="EMBL/GenBank/DDBJ databases">
        <title>Peptostreptococcaceae bacterium ZHW00191 nov., a new bacterium isolated from the human gut.</title>
        <authorList>
            <person name="Zhou H.-W."/>
            <person name="Chen X.-J."/>
        </authorList>
    </citation>
    <scope>NUCLEOTIDE SEQUENCE [LARGE SCALE GENOMIC DNA]</scope>
    <source>
        <strain evidence="10 11">ZHW00191</strain>
    </source>
</reference>
<dbReference type="InterPro" id="IPR036791">
    <property type="entry name" value="Ribosomal_bL9_C_sf"/>
</dbReference>
<keyword evidence="3 7" id="KW-0694">RNA-binding</keyword>
<dbReference type="NCBIfam" id="TIGR00158">
    <property type="entry name" value="L9"/>
    <property type="match status" value="1"/>
</dbReference>
<dbReference type="Proteomes" id="UP000317863">
    <property type="component" value="Unassembled WGS sequence"/>
</dbReference>
<evidence type="ECO:0000313" key="10">
    <source>
        <dbReference type="EMBL" id="TQQ84559.1"/>
    </source>
</evidence>
<comment type="similarity">
    <text evidence="1 7">Belongs to the bacterial ribosomal protein bL9 family.</text>
</comment>
<comment type="caution">
    <text evidence="10">The sequence shown here is derived from an EMBL/GenBank/DDBJ whole genome shotgun (WGS) entry which is preliminary data.</text>
</comment>
<comment type="function">
    <text evidence="7">Binds to the 23S rRNA.</text>
</comment>
<evidence type="ECO:0000256" key="2">
    <source>
        <dbReference type="ARBA" id="ARBA00022730"/>
    </source>
</evidence>
<evidence type="ECO:0000313" key="11">
    <source>
        <dbReference type="Proteomes" id="UP000317863"/>
    </source>
</evidence>
<sequence>MKVILLKDVKGTGKKGEMKEVSDGYARNFLFPKKMAIQADTNAVKELNEKKKSQEFHAKKEYDEAVLLGKQMEEINIEIYTKAGEGGRVFGSITSKDIAEQLKKQKGIEVDKRKILLDEPIRTLGSRRVEIKIHPKVTTNIRVDVKEKNK</sequence>
<dbReference type="GO" id="GO:0019843">
    <property type="term" value="F:rRNA binding"/>
    <property type="evidence" value="ECO:0007669"/>
    <property type="project" value="UniProtKB-UniRule"/>
</dbReference>
<dbReference type="InterPro" id="IPR036935">
    <property type="entry name" value="Ribosomal_bL9_N_sf"/>
</dbReference>
<gene>
    <name evidence="7" type="primary">rplI</name>
    <name evidence="10" type="ORF">EXD82_06120</name>
</gene>
<keyword evidence="11" id="KW-1185">Reference proteome</keyword>
<keyword evidence="4 7" id="KW-0689">Ribosomal protein</keyword>
<dbReference type="InterPro" id="IPR020594">
    <property type="entry name" value="Ribosomal_bL9_bac/chp"/>
</dbReference>
<dbReference type="InterPro" id="IPR000244">
    <property type="entry name" value="Ribosomal_bL9"/>
</dbReference>
<evidence type="ECO:0000256" key="1">
    <source>
        <dbReference type="ARBA" id="ARBA00010605"/>
    </source>
</evidence>
<evidence type="ECO:0000256" key="3">
    <source>
        <dbReference type="ARBA" id="ARBA00022884"/>
    </source>
</evidence>
<evidence type="ECO:0000256" key="7">
    <source>
        <dbReference type="HAMAP-Rule" id="MF_00503"/>
    </source>
</evidence>
<dbReference type="AlphaFoldDB" id="A0A544QV37"/>
<dbReference type="SUPFAM" id="SSF55653">
    <property type="entry name" value="Ribosomal protein L9 C-domain"/>
    <property type="match status" value="1"/>
</dbReference>
<dbReference type="FunFam" id="3.40.5.10:FF:000002">
    <property type="entry name" value="50S ribosomal protein L9"/>
    <property type="match status" value="1"/>
</dbReference>
<dbReference type="HAMAP" id="MF_00503">
    <property type="entry name" value="Ribosomal_bL9"/>
    <property type="match status" value="1"/>
</dbReference>
<dbReference type="GO" id="GO:1990904">
    <property type="term" value="C:ribonucleoprotein complex"/>
    <property type="evidence" value="ECO:0007669"/>
    <property type="project" value="UniProtKB-KW"/>
</dbReference>
<keyword evidence="5 7" id="KW-0687">Ribonucleoprotein</keyword>
<protein>
    <recommendedName>
        <fullName evidence="6 7">Large ribosomal subunit protein bL9</fullName>
    </recommendedName>
</protein>
<evidence type="ECO:0000256" key="6">
    <source>
        <dbReference type="ARBA" id="ARBA00035292"/>
    </source>
</evidence>
<dbReference type="OrthoDB" id="9788336at2"/>
<evidence type="ECO:0000259" key="9">
    <source>
        <dbReference type="Pfam" id="PF03948"/>
    </source>
</evidence>
<dbReference type="Gene3D" id="3.40.5.10">
    <property type="entry name" value="Ribosomal protein L9, N-terminal domain"/>
    <property type="match status" value="1"/>
</dbReference>
<dbReference type="GO" id="GO:0003735">
    <property type="term" value="F:structural constituent of ribosome"/>
    <property type="evidence" value="ECO:0007669"/>
    <property type="project" value="InterPro"/>
</dbReference>
<dbReference type="Pfam" id="PF01281">
    <property type="entry name" value="Ribosomal_L9_N"/>
    <property type="match status" value="1"/>
</dbReference>
<dbReference type="EMBL" id="SGJB01000009">
    <property type="protein sequence ID" value="TQQ84559.1"/>
    <property type="molecule type" value="Genomic_DNA"/>
</dbReference>
<evidence type="ECO:0000259" key="8">
    <source>
        <dbReference type="Pfam" id="PF01281"/>
    </source>
</evidence>
<dbReference type="InterPro" id="IPR020070">
    <property type="entry name" value="Ribosomal_bL9_N"/>
</dbReference>
<proteinExistence type="inferred from homology"/>
<dbReference type="PANTHER" id="PTHR21368">
    <property type="entry name" value="50S RIBOSOMAL PROTEIN L9"/>
    <property type="match status" value="1"/>
</dbReference>
<evidence type="ECO:0000256" key="5">
    <source>
        <dbReference type="ARBA" id="ARBA00023274"/>
    </source>
</evidence>
<feature type="domain" description="Ribosomal protein L9" evidence="8">
    <location>
        <begin position="1"/>
        <end position="47"/>
    </location>
</feature>
<dbReference type="GO" id="GO:0005840">
    <property type="term" value="C:ribosome"/>
    <property type="evidence" value="ECO:0007669"/>
    <property type="project" value="UniProtKB-KW"/>
</dbReference>
<organism evidence="10 11">
    <name type="scientific">Peptacetobacter hominis</name>
    <dbReference type="NCBI Taxonomy" id="2743610"/>
    <lineage>
        <taxon>Bacteria</taxon>
        <taxon>Bacillati</taxon>
        <taxon>Bacillota</taxon>
        <taxon>Clostridia</taxon>
        <taxon>Peptostreptococcales</taxon>
        <taxon>Peptostreptococcaceae</taxon>
        <taxon>Peptacetobacter</taxon>
    </lineage>
</organism>
<evidence type="ECO:0000256" key="4">
    <source>
        <dbReference type="ARBA" id="ARBA00022980"/>
    </source>
</evidence>
<dbReference type="InterPro" id="IPR009027">
    <property type="entry name" value="Ribosomal_bL9/RNase_H1_N"/>
</dbReference>
<keyword evidence="2 7" id="KW-0699">rRNA-binding</keyword>
<dbReference type="SUPFAM" id="SSF55658">
    <property type="entry name" value="L9 N-domain-like"/>
    <property type="match status" value="1"/>
</dbReference>
<accession>A0A544QV37</accession>
<dbReference type="Pfam" id="PF03948">
    <property type="entry name" value="Ribosomal_L9_C"/>
    <property type="match status" value="1"/>
</dbReference>
<dbReference type="GO" id="GO:0006412">
    <property type="term" value="P:translation"/>
    <property type="evidence" value="ECO:0007669"/>
    <property type="project" value="UniProtKB-UniRule"/>
</dbReference>
<dbReference type="InterPro" id="IPR020069">
    <property type="entry name" value="Ribosomal_bL9_C"/>
</dbReference>
<dbReference type="RefSeq" id="WP_142536035.1">
    <property type="nucleotide sequence ID" value="NZ_SGJB01000009.1"/>
</dbReference>
<feature type="domain" description="Large ribosomal subunit protein bL9 C-terminal" evidence="9">
    <location>
        <begin position="64"/>
        <end position="146"/>
    </location>
</feature>